<evidence type="ECO:0000313" key="2">
    <source>
        <dbReference type="Proteomes" id="UP001499967"/>
    </source>
</evidence>
<reference evidence="2" key="1">
    <citation type="journal article" date="2019" name="Int. J. Syst. Evol. Microbiol.">
        <title>The Global Catalogue of Microorganisms (GCM) 10K type strain sequencing project: providing services to taxonomists for standard genome sequencing and annotation.</title>
        <authorList>
            <consortium name="The Broad Institute Genomics Platform"/>
            <consortium name="The Broad Institute Genome Sequencing Center for Infectious Disease"/>
            <person name="Wu L."/>
            <person name="Ma J."/>
        </authorList>
    </citation>
    <scope>NUCLEOTIDE SEQUENCE [LARGE SCALE GENOMIC DNA]</scope>
    <source>
        <strain evidence="2">JCM 11117</strain>
    </source>
</reference>
<proteinExistence type="predicted"/>
<dbReference type="EMBL" id="BAAAHP010000377">
    <property type="protein sequence ID" value="GAA0911104.1"/>
    <property type="molecule type" value="Genomic_DNA"/>
</dbReference>
<evidence type="ECO:0000313" key="1">
    <source>
        <dbReference type="EMBL" id="GAA0911104.1"/>
    </source>
</evidence>
<dbReference type="RefSeq" id="WP_343947336.1">
    <property type="nucleotide sequence ID" value="NZ_BAAAHP010000377.1"/>
</dbReference>
<dbReference type="Proteomes" id="UP001499967">
    <property type="component" value="Unassembled WGS sequence"/>
</dbReference>
<organism evidence="1 2">
    <name type="scientific">Pseudonocardia zijingensis</name>
    <dbReference type="NCBI Taxonomy" id="153376"/>
    <lineage>
        <taxon>Bacteria</taxon>
        <taxon>Bacillati</taxon>
        <taxon>Actinomycetota</taxon>
        <taxon>Actinomycetes</taxon>
        <taxon>Pseudonocardiales</taxon>
        <taxon>Pseudonocardiaceae</taxon>
        <taxon>Pseudonocardia</taxon>
    </lineage>
</organism>
<comment type="caution">
    <text evidence="1">The sequence shown here is derived from an EMBL/GenBank/DDBJ whole genome shotgun (WGS) entry which is preliminary data.</text>
</comment>
<sequence length="91" mass="9698">MVGTTTLEDTVNCPTGDRCAGCGSHTRLTAAVADTPLGTLCLTLCPACIRHHILPRLSAGDALRRVFAHCDHLGITPDEMSALRAAERDER</sequence>
<gene>
    <name evidence="1" type="ORF">GCM10009559_82070</name>
</gene>
<keyword evidence="2" id="KW-1185">Reference proteome</keyword>
<protein>
    <submittedName>
        <fullName evidence="1">Uncharacterized protein</fullName>
    </submittedName>
</protein>
<accession>A0ABP3YZ74</accession>
<name>A0ABP3YZ74_9PSEU</name>